<dbReference type="AlphaFoldDB" id="A0A2M6WN60"/>
<evidence type="ECO:0000313" key="3">
    <source>
        <dbReference type="Proteomes" id="UP000229335"/>
    </source>
</evidence>
<evidence type="ECO:0000256" key="1">
    <source>
        <dbReference type="SAM" id="Phobius"/>
    </source>
</evidence>
<name>A0A2M6WN60_9BACT</name>
<dbReference type="InterPro" id="IPR043993">
    <property type="entry name" value="T4SS_pilin"/>
</dbReference>
<dbReference type="EMBL" id="PFAS01000005">
    <property type="protein sequence ID" value="PIT94192.1"/>
    <property type="molecule type" value="Genomic_DNA"/>
</dbReference>
<organism evidence="2 3">
    <name type="scientific">Candidatus Falkowbacteria bacterium CG10_big_fil_rev_8_21_14_0_10_43_11</name>
    <dbReference type="NCBI Taxonomy" id="1974568"/>
    <lineage>
        <taxon>Bacteria</taxon>
        <taxon>Candidatus Falkowiibacteriota</taxon>
    </lineage>
</organism>
<dbReference type="Proteomes" id="UP000229335">
    <property type="component" value="Unassembled WGS sequence"/>
</dbReference>
<keyword evidence="1" id="KW-0472">Membrane</keyword>
<feature type="transmembrane region" description="Helical" evidence="1">
    <location>
        <begin position="126"/>
        <end position="147"/>
    </location>
</feature>
<comment type="caution">
    <text evidence="2">The sequence shown here is derived from an EMBL/GenBank/DDBJ whole genome shotgun (WGS) entry which is preliminary data.</text>
</comment>
<keyword evidence="1" id="KW-0812">Transmembrane</keyword>
<protein>
    <submittedName>
        <fullName evidence="2">Uncharacterized protein</fullName>
    </submittedName>
</protein>
<gene>
    <name evidence="2" type="ORF">COU00_00380</name>
</gene>
<dbReference type="Pfam" id="PF18895">
    <property type="entry name" value="T4SS_pilin"/>
    <property type="match status" value="1"/>
</dbReference>
<reference evidence="3" key="1">
    <citation type="submission" date="2017-09" db="EMBL/GenBank/DDBJ databases">
        <title>Depth-based differentiation of microbial function through sediment-hosted aquifers and enrichment of novel symbionts in the deep terrestrial subsurface.</title>
        <authorList>
            <person name="Probst A.J."/>
            <person name="Ladd B."/>
            <person name="Jarett J.K."/>
            <person name="Geller-Mcgrath D.E."/>
            <person name="Sieber C.M.K."/>
            <person name="Emerson J.B."/>
            <person name="Anantharaman K."/>
            <person name="Thomas B.C."/>
            <person name="Malmstrom R."/>
            <person name="Stieglmeier M."/>
            <person name="Klingl A."/>
            <person name="Woyke T."/>
            <person name="Ryan C.M."/>
            <person name="Banfield J.F."/>
        </authorList>
    </citation>
    <scope>NUCLEOTIDE SEQUENCE [LARGE SCALE GENOMIC DNA]</scope>
</reference>
<keyword evidence="1" id="KW-1133">Transmembrane helix</keyword>
<feature type="transmembrane region" description="Helical" evidence="1">
    <location>
        <begin position="12"/>
        <end position="34"/>
    </location>
</feature>
<feature type="transmembrane region" description="Helical" evidence="1">
    <location>
        <begin position="83"/>
        <end position="106"/>
    </location>
</feature>
<evidence type="ECO:0000313" key="2">
    <source>
        <dbReference type="EMBL" id="PIT94192.1"/>
    </source>
</evidence>
<proteinExistence type="predicted"/>
<sequence length="162" mass="16908">MLNAFKANKEHFWQSAVILFFLLIAFCVPFFVFAQTPLPANQIPRSIGGNAGQALEDELDRVAQPVYGSDVGGNTLDSVIANVINGFLAIFGVVFLAYMIHGGYLWMSAAGNDDQVRKAKDEIRDAIIGIIVIVAAYAIVSFVLNALGGIGGGGGGSGGGTG</sequence>
<accession>A0A2M6WN60</accession>